<feature type="transmembrane region" description="Helical" evidence="1">
    <location>
        <begin position="233"/>
        <end position="253"/>
    </location>
</feature>
<feature type="transmembrane region" description="Helical" evidence="1">
    <location>
        <begin position="309"/>
        <end position="327"/>
    </location>
</feature>
<keyword evidence="1" id="KW-0812">Transmembrane</keyword>
<dbReference type="PANTHER" id="PTHR30354">
    <property type="entry name" value="GNT FAMILY GLUCONATE TRANSPORTER"/>
    <property type="match status" value="1"/>
</dbReference>
<accession>A0ABP9FQX7</accession>
<protein>
    <submittedName>
        <fullName evidence="2">GntP family permease</fullName>
    </submittedName>
</protein>
<dbReference type="EMBL" id="BAABLW010000002">
    <property type="protein sequence ID" value="GAA4913165.1"/>
    <property type="molecule type" value="Genomic_DNA"/>
</dbReference>
<proteinExistence type="predicted"/>
<evidence type="ECO:0000313" key="3">
    <source>
        <dbReference type="Proteomes" id="UP001500368"/>
    </source>
</evidence>
<feature type="transmembrane region" description="Helical" evidence="1">
    <location>
        <begin position="174"/>
        <end position="196"/>
    </location>
</feature>
<feature type="transmembrane region" description="Helical" evidence="1">
    <location>
        <begin position="26"/>
        <end position="42"/>
    </location>
</feature>
<keyword evidence="3" id="KW-1185">Reference proteome</keyword>
<feature type="transmembrane region" description="Helical" evidence="1">
    <location>
        <begin position="364"/>
        <end position="384"/>
    </location>
</feature>
<feature type="transmembrane region" description="Helical" evidence="1">
    <location>
        <begin position="427"/>
        <end position="452"/>
    </location>
</feature>
<feature type="transmembrane region" description="Helical" evidence="1">
    <location>
        <begin position="268"/>
        <end position="289"/>
    </location>
</feature>
<dbReference type="PANTHER" id="PTHR30354:SF11">
    <property type="entry name" value="PERMEASE"/>
    <property type="match status" value="1"/>
</dbReference>
<evidence type="ECO:0000313" key="2">
    <source>
        <dbReference type="EMBL" id="GAA4913165.1"/>
    </source>
</evidence>
<dbReference type="InterPro" id="IPR003474">
    <property type="entry name" value="Glcn_transporter"/>
</dbReference>
<dbReference type="RefSeq" id="WP_345476494.1">
    <property type="nucleotide sequence ID" value="NZ_BAABLW010000002.1"/>
</dbReference>
<feature type="transmembrane region" description="Helical" evidence="1">
    <location>
        <begin position="134"/>
        <end position="154"/>
    </location>
</feature>
<keyword evidence="1" id="KW-1133">Transmembrane helix</keyword>
<reference evidence="3" key="1">
    <citation type="journal article" date="2019" name="Int. J. Syst. Evol. Microbiol.">
        <title>The Global Catalogue of Microorganisms (GCM) 10K type strain sequencing project: providing services to taxonomists for standard genome sequencing and annotation.</title>
        <authorList>
            <consortium name="The Broad Institute Genomics Platform"/>
            <consortium name="The Broad Institute Genome Sequencing Center for Infectious Disease"/>
            <person name="Wu L."/>
            <person name="Ma J."/>
        </authorList>
    </citation>
    <scope>NUCLEOTIDE SEQUENCE [LARGE SCALE GENOMIC DNA]</scope>
    <source>
        <strain evidence="3">JCM 19129</strain>
    </source>
</reference>
<gene>
    <name evidence="2" type="ORF">GCM10025790_04830</name>
</gene>
<keyword evidence="1" id="KW-0472">Membrane</keyword>
<sequence length="453" mass="46450">MIDLLILILLVAGIVLVTARWKVSPFLALLGAALLGTFLYRLPIAESVTTVTQAFGNTLGNIGLVIIFGTMIGVILERSGAAIAMADAIIKVIGNRFPNLTMTLIGYVVSVPVFCDSGYVILNSLRKAITARAGISALATSTALMTGLFATHTLVPPTPGPLAAAGELGVAEDLGLIIGLGLVVSLVSALAALLFATRLSSKEFAALPAERDDDLEVQDYEELRASYGKLPSAFMAFLPIVLPLLLICLGSVAKLPNAPFGEGVVTDALVFLGTPVIALILGLIAAVFLISGDGRMARFNEDITEAIRVAAPILLITGAGAAFGAVLNASPLTDFLAENIAGMGLGLLVPFLISAALKTAQGSSTVAIVTTAAMIAPMLGSLGLESTEGTVLAVLAVGAGAMVVSHANDSFFWVVSQLSRIPVGTAYRTLTVATAIQGVVAFLVVLGLAAIML</sequence>
<organism evidence="2 3">
    <name type="scientific">Nesterenkonia rhizosphaerae</name>
    <dbReference type="NCBI Taxonomy" id="1348272"/>
    <lineage>
        <taxon>Bacteria</taxon>
        <taxon>Bacillati</taxon>
        <taxon>Actinomycetota</taxon>
        <taxon>Actinomycetes</taxon>
        <taxon>Micrococcales</taxon>
        <taxon>Micrococcaceae</taxon>
        <taxon>Nesterenkonia</taxon>
    </lineage>
</organism>
<evidence type="ECO:0000256" key="1">
    <source>
        <dbReference type="SAM" id="Phobius"/>
    </source>
</evidence>
<dbReference type="Proteomes" id="UP001500368">
    <property type="component" value="Unassembled WGS sequence"/>
</dbReference>
<feature type="transmembrane region" description="Helical" evidence="1">
    <location>
        <begin position="104"/>
        <end position="122"/>
    </location>
</feature>
<feature type="transmembrane region" description="Helical" evidence="1">
    <location>
        <begin position="339"/>
        <end position="357"/>
    </location>
</feature>
<feature type="transmembrane region" description="Helical" evidence="1">
    <location>
        <begin position="390"/>
        <end position="415"/>
    </location>
</feature>
<dbReference type="Pfam" id="PF02447">
    <property type="entry name" value="GntP_permease"/>
    <property type="match status" value="1"/>
</dbReference>
<feature type="transmembrane region" description="Helical" evidence="1">
    <location>
        <begin position="54"/>
        <end position="76"/>
    </location>
</feature>
<name>A0ABP9FQX7_9MICC</name>
<comment type="caution">
    <text evidence="2">The sequence shown here is derived from an EMBL/GenBank/DDBJ whole genome shotgun (WGS) entry which is preliminary data.</text>
</comment>